<proteinExistence type="predicted"/>
<gene>
    <name evidence="2" type="ORF">JOF45_000394</name>
</gene>
<comment type="caution">
    <text evidence="2">The sequence shown here is derived from an EMBL/GenBank/DDBJ whole genome shotgun (WGS) entry which is preliminary data.</text>
</comment>
<dbReference type="RefSeq" id="WP_210047550.1">
    <property type="nucleotide sequence ID" value="NZ_JAGINX010000001.1"/>
</dbReference>
<dbReference type="EMBL" id="JAGINX010000001">
    <property type="protein sequence ID" value="MBP2317375.1"/>
    <property type="molecule type" value="Genomic_DNA"/>
</dbReference>
<sequence length="119" mass="13664">MTLEEDRLTPEGAKAAVVYLSNVDGRVTISKEITALPETWHQGLKDYTYDQVTWGIREYYGRLAPDSPPVLTPAECRRILIKHKTMIETKQRQLEPPTRKGTAPPTHIKEKLDRILKRP</sequence>
<evidence type="ECO:0000313" key="3">
    <source>
        <dbReference type="Proteomes" id="UP001519331"/>
    </source>
</evidence>
<evidence type="ECO:0008006" key="4">
    <source>
        <dbReference type="Google" id="ProtNLM"/>
    </source>
</evidence>
<evidence type="ECO:0000313" key="2">
    <source>
        <dbReference type="EMBL" id="MBP2317375.1"/>
    </source>
</evidence>
<organism evidence="2 3">
    <name type="scientific">Nesterenkonia lacusekhoensis</name>
    <dbReference type="NCBI Taxonomy" id="150832"/>
    <lineage>
        <taxon>Bacteria</taxon>
        <taxon>Bacillati</taxon>
        <taxon>Actinomycetota</taxon>
        <taxon>Actinomycetes</taxon>
        <taxon>Micrococcales</taxon>
        <taxon>Micrococcaceae</taxon>
        <taxon>Nesterenkonia</taxon>
    </lineage>
</organism>
<protein>
    <recommendedName>
        <fullName evidence="4">Transposase</fullName>
    </recommendedName>
</protein>
<dbReference type="Proteomes" id="UP001519331">
    <property type="component" value="Unassembled WGS sequence"/>
</dbReference>
<keyword evidence="3" id="KW-1185">Reference proteome</keyword>
<evidence type="ECO:0000256" key="1">
    <source>
        <dbReference type="SAM" id="MobiDB-lite"/>
    </source>
</evidence>
<accession>A0ABS4SZQ5</accession>
<feature type="compositionally biased region" description="Basic and acidic residues" evidence="1">
    <location>
        <begin position="107"/>
        <end position="119"/>
    </location>
</feature>
<reference evidence="2 3" key="1">
    <citation type="submission" date="2021-03" db="EMBL/GenBank/DDBJ databases">
        <title>Sequencing the genomes of 1000 actinobacteria strains.</title>
        <authorList>
            <person name="Klenk H.-P."/>
        </authorList>
    </citation>
    <scope>NUCLEOTIDE SEQUENCE [LARGE SCALE GENOMIC DNA]</scope>
    <source>
        <strain evidence="2 3">DSM 12544</strain>
    </source>
</reference>
<feature type="region of interest" description="Disordered" evidence="1">
    <location>
        <begin position="89"/>
        <end position="119"/>
    </location>
</feature>
<name>A0ABS4SZQ5_9MICC</name>